<comment type="caution">
    <text evidence="2">The sequence shown here is derived from an EMBL/GenBank/DDBJ whole genome shotgun (WGS) entry which is preliminary data.</text>
</comment>
<name>A0A4Y2JP23_ARAVE</name>
<evidence type="ECO:0008006" key="4">
    <source>
        <dbReference type="Google" id="ProtNLM"/>
    </source>
</evidence>
<proteinExistence type="predicted"/>
<protein>
    <recommendedName>
        <fullName evidence="4">Condensin complex subunit 1 C-terminal domain-containing protein</fullName>
    </recommendedName>
</protein>
<dbReference type="Proteomes" id="UP000499080">
    <property type="component" value="Unassembled WGS sequence"/>
</dbReference>
<gene>
    <name evidence="2" type="ORF">AVEN_135104_1</name>
</gene>
<keyword evidence="1" id="KW-0732">Signal</keyword>
<accession>A0A4Y2JP23</accession>
<feature type="chain" id="PRO_5021322403" description="Condensin complex subunit 1 C-terminal domain-containing protein" evidence="1">
    <location>
        <begin position="28"/>
        <end position="133"/>
    </location>
</feature>
<organism evidence="2 3">
    <name type="scientific">Araneus ventricosus</name>
    <name type="common">Orbweaver spider</name>
    <name type="synonym">Epeira ventricosa</name>
    <dbReference type="NCBI Taxonomy" id="182803"/>
    <lineage>
        <taxon>Eukaryota</taxon>
        <taxon>Metazoa</taxon>
        <taxon>Ecdysozoa</taxon>
        <taxon>Arthropoda</taxon>
        <taxon>Chelicerata</taxon>
        <taxon>Arachnida</taxon>
        <taxon>Araneae</taxon>
        <taxon>Araneomorphae</taxon>
        <taxon>Entelegynae</taxon>
        <taxon>Araneoidea</taxon>
        <taxon>Araneidae</taxon>
        <taxon>Araneus</taxon>
    </lineage>
</organism>
<evidence type="ECO:0000313" key="2">
    <source>
        <dbReference type="EMBL" id="GBM91082.1"/>
    </source>
</evidence>
<reference evidence="2 3" key="1">
    <citation type="journal article" date="2019" name="Sci. Rep.">
        <title>Orb-weaving spider Araneus ventricosus genome elucidates the spidroin gene catalogue.</title>
        <authorList>
            <person name="Kono N."/>
            <person name="Nakamura H."/>
            <person name="Ohtoshi R."/>
            <person name="Moran D.A.P."/>
            <person name="Shinohara A."/>
            <person name="Yoshida Y."/>
            <person name="Fujiwara M."/>
            <person name="Mori M."/>
            <person name="Tomita M."/>
            <person name="Arakawa K."/>
        </authorList>
    </citation>
    <scope>NUCLEOTIDE SEQUENCE [LARGE SCALE GENOMIC DNA]</scope>
</reference>
<evidence type="ECO:0000256" key="1">
    <source>
        <dbReference type="SAM" id="SignalP"/>
    </source>
</evidence>
<keyword evidence="3" id="KW-1185">Reference proteome</keyword>
<feature type="signal peptide" evidence="1">
    <location>
        <begin position="1"/>
        <end position="27"/>
    </location>
</feature>
<dbReference type="AlphaFoldDB" id="A0A4Y2JP23"/>
<sequence length="133" mass="15487">MTGGNQECCFNFFTMAVLSLLLHSSEHELCLHLLVERLQSASEKEIKVFLRMIFYTYHLEVVNDDDCRKLFIDVWRMIPTVRRSSITQTDMGVEFLSVLIRDNFPFLLEKEAFMKIAKLTSLDLNSSTSDKKI</sequence>
<dbReference type="EMBL" id="BGPR01003672">
    <property type="protein sequence ID" value="GBM91082.1"/>
    <property type="molecule type" value="Genomic_DNA"/>
</dbReference>
<evidence type="ECO:0000313" key="3">
    <source>
        <dbReference type="Proteomes" id="UP000499080"/>
    </source>
</evidence>